<dbReference type="PATRIC" id="fig|1129794.4.peg.2637"/>
<dbReference type="AlphaFoldDB" id="M4S239"/>
<dbReference type="Proteomes" id="UP000011864">
    <property type="component" value="Chromosome"/>
</dbReference>
<evidence type="ECO:0000313" key="1">
    <source>
        <dbReference type="EMBL" id="AGH44767.1"/>
    </source>
</evidence>
<organism evidence="1 2">
    <name type="scientific">Paraglaciecola psychrophila 170</name>
    <dbReference type="NCBI Taxonomy" id="1129794"/>
    <lineage>
        <taxon>Bacteria</taxon>
        <taxon>Pseudomonadati</taxon>
        <taxon>Pseudomonadota</taxon>
        <taxon>Gammaproteobacteria</taxon>
        <taxon>Alteromonadales</taxon>
        <taxon>Alteromonadaceae</taxon>
        <taxon>Paraglaciecola</taxon>
    </lineage>
</organism>
<sequence>MLAGLVLLIFNEARFLICAYIQIITKIIGAATIDLFRHPLYVVK</sequence>
<dbReference type="HOGENOM" id="CLU_3219747_0_0_6"/>
<protein>
    <submittedName>
        <fullName evidence="1">Uncharacterized protein</fullName>
    </submittedName>
</protein>
<proteinExistence type="predicted"/>
<dbReference type="EMBL" id="CP003837">
    <property type="protein sequence ID" value="AGH44767.1"/>
    <property type="molecule type" value="Genomic_DNA"/>
</dbReference>
<evidence type="ECO:0000313" key="2">
    <source>
        <dbReference type="Proteomes" id="UP000011864"/>
    </source>
</evidence>
<gene>
    <name evidence="1" type="ORF">C427_2658</name>
</gene>
<dbReference type="KEGG" id="gps:C427_2658"/>
<accession>M4S239</accession>
<name>M4S239_9ALTE</name>
<reference evidence="1 2" key="1">
    <citation type="journal article" date="2013" name="Genome Announc.">
        <title>Complete Genome Sequence of Glaciecola psychrophila Strain 170T.</title>
        <authorList>
            <person name="Yin J."/>
            <person name="Chen J."/>
            <person name="Liu G."/>
            <person name="Yu Y."/>
            <person name="Song L."/>
            <person name="Wang X."/>
            <person name="Qu X."/>
        </authorList>
    </citation>
    <scope>NUCLEOTIDE SEQUENCE [LARGE SCALE GENOMIC DNA]</scope>
    <source>
        <strain evidence="1 2">170</strain>
    </source>
</reference>
<keyword evidence="2" id="KW-1185">Reference proteome</keyword>